<sequence>MASSREEKGLTGASGPNGCRLAYEIGLAASERLNLAQLCKPALTRIAEETGDTVFLMVRSGDDCICADRAMGSYPIKTFVVDVGTCRPLGIGAGSLAILSALPEDVADQVIDRNASRIAEYEDMPLARLRDTTVQARRVGHVATDVVRVAGVRAVRVAVVAASGRPVAAMSIAAIASRMTPDREKDLSNDINSLSAVSK</sequence>
<dbReference type="Pfam" id="PF01614">
    <property type="entry name" value="IclR_C"/>
    <property type="match status" value="1"/>
</dbReference>
<proteinExistence type="predicted"/>
<dbReference type="InterPro" id="IPR014757">
    <property type="entry name" value="Tscrpt_reg_IclR_C"/>
</dbReference>
<accession>A0A176Y906</accession>
<gene>
    <name evidence="2" type="ORF">AYJ54_31700</name>
</gene>
<feature type="domain" description="IclR-ED" evidence="1">
    <location>
        <begin position="21"/>
        <end position="199"/>
    </location>
</feature>
<protein>
    <recommendedName>
        <fullName evidence="1">IclR-ED domain-containing protein</fullName>
    </recommendedName>
</protein>
<dbReference type="Proteomes" id="UP000076959">
    <property type="component" value="Unassembled WGS sequence"/>
</dbReference>
<dbReference type="PANTHER" id="PTHR30136">
    <property type="entry name" value="HELIX-TURN-HELIX TRANSCRIPTIONAL REGULATOR, ICLR FAMILY"/>
    <property type="match status" value="1"/>
</dbReference>
<evidence type="ECO:0000313" key="2">
    <source>
        <dbReference type="EMBL" id="OAF00425.1"/>
    </source>
</evidence>
<evidence type="ECO:0000313" key="3">
    <source>
        <dbReference type="Proteomes" id="UP000076959"/>
    </source>
</evidence>
<comment type="caution">
    <text evidence="2">The sequence shown here is derived from an EMBL/GenBank/DDBJ whole genome shotgun (WGS) entry which is preliminary data.</text>
</comment>
<dbReference type="STRING" id="1505087.AYJ54_31700"/>
<keyword evidence="3" id="KW-1185">Reference proteome</keyword>
<evidence type="ECO:0000259" key="1">
    <source>
        <dbReference type="PROSITE" id="PS51078"/>
    </source>
</evidence>
<dbReference type="PROSITE" id="PS51078">
    <property type="entry name" value="ICLR_ED"/>
    <property type="match status" value="1"/>
</dbReference>
<dbReference type="GO" id="GO:0003677">
    <property type="term" value="F:DNA binding"/>
    <property type="evidence" value="ECO:0007669"/>
    <property type="project" value="TreeGrafter"/>
</dbReference>
<dbReference type="RefSeq" id="WP_063708126.1">
    <property type="nucleotide sequence ID" value="NZ_LUUB01000113.1"/>
</dbReference>
<dbReference type="SUPFAM" id="SSF55781">
    <property type="entry name" value="GAF domain-like"/>
    <property type="match status" value="1"/>
</dbReference>
<dbReference type="Gene3D" id="3.30.450.40">
    <property type="match status" value="1"/>
</dbReference>
<organism evidence="2 3">
    <name type="scientific">Bradyrhizobium centrolobii</name>
    <dbReference type="NCBI Taxonomy" id="1505087"/>
    <lineage>
        <taxon>Bacteria</taxon>
        <taxon>Pseudomonadati</taxon>
        <taxon>Pseudomonadota</taxon>
        <taxon>Alphaproteobacteria</taxon>
        <taxon>Hyphomicrobiales</taxon>
        <taxon>Nitrobacteraceae</taxon>
        <taxon>Bradyrhizobium</taxon>
    </lineage>
</organism>
<reference evidence="2 3" key="1">
    <citation type="submission" date="2016-03" db="EMBL/GenBank/DDBJ databases">
        <title>Draft Genome Sequence of the Strain BR 10245 (Bradyrhizobium sp.) isolated from nodules of Centrolobium paraense.</title>
        <authorList>
            <person name="Simoes-Araujo J.L.Sr."/>
            <person name="Barauna A.C."/>
            <person name="Silva K."/>
            <person name="Zilli J.E."/>
        </authorList>
    </citation>
    <scope>NUCLEOTIDE SEQUENCE [LARGE SCALE GENOMIC DNA]</scope>
    <source>
        <strain evidence="2 3">BR 10245</strain>
    </source>
</reference>
<dbReference type="InterPro" id="IPR029016">
    <property type="entry name" value="GAF-like_dom_sf"/>
</dbReference>
<dbReference type="AlphaFoldDB" id="A0A176Y906"/>
<dbReference type="PANTHER" id="PTHR30136:SF39">
    <property type="entry name" value="TRANSCRIPTIONAL REGULATORY PROTEIN"/>
    <property type="match status" value="1"/>
</dbReference>
<dbReference type="EMBL" id="LUUB01000113">
    <property type="protein sequence ID" value="OAF00425.1"/>
    <property type="molecule type" value="Genomic_DNA"/>
</dbReference>
<name>A0A176Y906_9BRAD</name>
<dbReference type="InterPro" id="IPR050707">
    <property type="entry name" value="HTH_MetabolicPath_Reg"/>
</dbReference>
<dbReference type="GO" id="GO:0003700">
    <property type="term" value="F:DNA-binding transcription factor activity"/>
    <property type="evidence" value="ECO:0007669"/>
    <property type="project" value="TreeGrafter"/>
</dbReference>
<dbReference type="GO" id="GO:0045892">
    <property type="term" value="P:negative regulation of DNA-templated transcription"/>
    <property type="evidence" value="ECO:0007669"/>
    <property type="project" value="TreeGrafter"/>
</dbReference>